<dbReference type="RefSeq" id="WP_143500793.1">
    <property type="nucleotide sequence ID" value="NZ_CP116669.1"/>
</dbReference>
<dbReference type="Pfam" id="PF24223">
    <property type="entry name" value="MrpH_C"/>
    <property type="match status" value="1"/>
</dbReference>
<evidence type="ECO:0000256" key="1">
    <source>
        <dbReference type="SAM" id="SignalP"/>
    </source>
</evidence>
<dbReference type="InterPro" id="IPR057010">
    <property type="entry name" value="MrpH_C"/>
</dbReference>
<organism evidence="3 4">
    <name type="scientific">Pseudomonas capeferrum</name>
    <dbReference type="NCBI Taxonomy" id="1495066"/>
    <lineage>
        <taxon>Bacteria</taxon>
        <taxon>Pseudomonadati</taxon>
        <taxon>Pseudomonadota</taxon>
        <taxon>Gammaproteobacteria</taxon>
        <taxon>Pseudomonadales</taxon>
        <taxon>Pseudomonadaceae</taxon>
        <taxon>Pseudomonas</taxon>
    </lineage>
</organism>
<accession>A0ABY7R627</accession>
<dbReference type="Gene3D" id="2.60.40.1090">
    <property type="entry name" value="Fimbrial-type adhesion domain"/>
    <property type="match status" value="1"/>
</dbReference>
<dbReference type="Proteomes" id="UP001214301">
    <property type="component" value="Chromosome"/>
</dbReference>
<gene>
    <name evidence="3" type="ORF">PMC74_20080</name>
</gene>
<keyword evidence="1" id="KW-0732">Signal</keyword>
<sequence length="280" mass="29606">MKASYTTTLRRTIALVLLCVVAAQAQAINITTTQSRYEQGGVRYYFTVTDWTTTTSGVNPCRDSDPLLNTCNIMLSATKVSWGPGYQVGHYAIWSVPIRRELSTLGDLYSDLQAVGFRVPLSGSILVANQDASNNLCISFAYATTSGNLGAAFNLFGPCTRVVAPTLQCDITGDTNINHKTLSDIEANGAKASTKLQLKCRGPASVTVSASRTDTNGVQLRDDKSLYSKITINGKDATAGINVTVPNGQAPLNIESTLATRGTVAPGAFSGSTVITVTPP</sequence>
<reference evidence="3 4" key="1">
    <citation type="journal article" date="2020" name="Front. Microbiol.">
        <title>Toward Biorecycling: Isolation of a Soil Bacterium That Grows on a Polyurethane Oligomer and Monomer.</title>
        <authorList>
            <person name="Espinosa M.J.C."/>
            <person name="Blanco A.C."/>
            <person name="Schmidgall T."/>
            <person name="Atanasoff-Kardjalieff A.K."/>
            <person name="Kappelmeyer U."/>
            <person name="Tischler D."/>
            <person name="Pieper D.H."/>
            <person name="Heipieper H.J."/>
            <person name="Eberlein C."/>
        </authorList>
    </citation>
    <scope>NUCLEOTIDE SEQUENCE [LARGE SCALE GENOMIC DNA]</scope>
    <source>
        <strain evidence="3 4">TDA1</strain>
    </source>
</reference>
<name>A0ABY7R627_9PSED</name>
<dbReference type="EMBL" id="CP116669">
    <property type="protein sequence ID" value="WCH99056.1"/>
    <property type="molecule type" value="Genomic_DNA"/>
</dbReference>
<dbReference type="GeneID" id="301039431"/>
<evidence type="ECO:0000313" key="3">
    <source>
        <dbReference type="EMBL" id="WCH99056.1"/>
    </source>
</evidence>
<feature type="domain" description="Fimbrial adhesin MrpH C-terminal" evidence="2">
    <location>
        <begin position="173"/>
        <end position="279"/>
    </location>
</feature>
<dbReference type="InterPro" id="IPR036937">
    <property type="entry name" value="Adhesion_dom_fimbrial_sf"/>
</dbReference>
<proteinExistence type="predicted"/>
<feature type="signal peptide" evidence="1">
    <location>
        <begin position="1"/>
        <end position="27"/>
    </location>
</feature>
<evidence type="ECO:0000313" key="4">
    <source>
        <dbReference type="Proteomes" id="UP001214301"/>
    </source>
</evidence>
<keyword evidence="4" id="KW-1185">Reference proteome</keyword>
<protein>
    <recommendedName>
        <fullName evidence="2">Fimbrial adhesin MrpH C-terminal domain-containing protein</fullName>
    </recommendedName>
</protein>
<evidence type="ECO:0000259" key="2">
    <source>
        <dbReference type="Pfam" id="PF24223"/>
    </source>
</evidence>
<feature type="chain" id="PRO_5045190137" description="Fimbrial adhesin MrpH C-terminal domain-containing protein" evidence="1">
    <location>
        <begin position="28"/>
        <end position="280"/>
    </location>
</feature>